<dbReference type="Proteomes" id="UP001215598">
    <property type="component" value="Unassembled WGS sequence"/>
</dbReference>
<name>A0AAD7K593_9AGAR</name>
<organism evidence="2 3">
    <name type="scientific">Mycena metata</name>
    <dbReference type="NCBI Taxonomy" id="1033252"/>
    <lineage>
        <taxon>Eukaryota</taxon>
        <taxon>Fungi</taxon>
        <taxon>Dikarya</taxon>
        <taxon>Basidiomycota</taxon>
        <taxon>Agaricomycotina</taxon>
        <taxon>Agaricomycetes</taxon>
        <taxon>Agaricomycetidae</taxon>
        <taxon>Agaricales</taxon>
        <taxon>Marasmiineae</taxon>
        <taxon>Mycenaceae</taxon>
        <taxon>Mycena</taxon>
    </lineage>
</organism>
<protein>
    <submittedName>
        <fullName evidence="2">Uncharacterized protein</fullName>
    </submittedName>
</protein>
<dbReference type="AlphaFoldDB" id="A0AAD7K593"/>
<keyword evidence="3" id="KW-1185">Reference proteome</keyword>
<proteinExistence type="predicted"/>
<evidence type="ECO:0000313" key="2">
    <source>
        <dbReference type="EMBL" id="KAJ7777332.1"/>
    </source>
</evidence>
<feature type="transmembrane region" description="Helical" evidence="1">
    <location>
        <begin position="20"/>
        <end position="42"/>
    </location>
</feature>
<feature type="transmembrane region" description="Helical" evidence="1">
    <location>
        <begin position="49"/>
        <end position="71"/>
    </location>
</feature>
<evidence type="ECO:0000313" key="3">
    <source>
        <dbReference type="Proteomes" id="UP001215598"/>
    </source>
</evidence>
<comment type="caution">
    <text evidence="2">The sequence shown here is derived from an EMBL/GenBank/DDBJ whole genome shotgun (WGS) entry which is preliminary data.</text>
</comment>
<reference evidence="2" key="1">
    <citation type="submission" date="2023-03" db="EMBL/GenBank/DDBJ databases">
        <title>Massive genome expansion in bonnet fungi (Mycena s.s.) driven by repeated elements and novel gene families across ecological guilds.</title>
        <authorList>
            <consortium name="Lawrence Berkeley National Laboratory"/>
            <person name="Harder C.B."/>
            <person name="Miyauchi S."/>
            <person name="Viragh M."/>
            <person name="Kuo A."/>
            <person name="Thoen E."/>
            <person name="Andreopoulos B."/>
            <person name="Lu D."/>
            <person name="Skrede I."/>
            <person name="Drula E."/>
            <person name="Henrissat B."/>
            <person name="Morin E."/>
            <person name="Kohler A."/>
            <person name="Barry K."/>
            <person name="LaButti K."/>
            <person name="Morin E."/>
            <person name="Salamov A."/>
            <person name="Lipzen A."/>
            <person name="Mereny Z."/>
            <person name="Hegedus B."/>
            <person name="Baldrian P."/>
            <person name="Stursova M."/>
            <person name="Weitz H."/>
            <person name="Taylor A."/>
            <person name="Grigoriev I.V."/>
            <person name="Nagy L.G."/>
            <person name="Martin F."/>
            <person name="Kauserud H."/>
        </authorList>
    </citation>
    <scope>NUCLEOTIDE SEQUENCE</scope>
    <source>
        <strain evidence="2">CBHHK182m</strain>
    </source>
</reference>
<dbReference type="EMBL" id="JARKIB010000008">
    <property type="protein sequence ID" value="KAJ7777332.1"/>
    <property type="molecule type" value="Genomic_DNA"/>
</dbReference>
<gene>
    <name evidence="2" type="ORF">B0H16DRAFT_1505141</name>
</gene>
<keyword evidence="1" id="KW-0812">Transmembrane</keyword>
<feature type="transmembrane region" description="Helical" evidence="1">
    <location>
        <begin position="127"/>
        <end position="148"/>
    </location>
</feature>
<evidence type="ECO:0000256" key="1">
    <source>
        <dbReference type="SAM" id="Phobius"/>
    </source>
</evidence>
<keyword evidence="1" id="KW-0472">Membrane</keyword>
<feature type="transmembrane region" description="Helical" evidence="1">
    <location>
        <begin position="91"/>
        <end position="115"/>
    </location>
</feature>
<keyword evidence="1" id="KW-1133">Transmembrane helix</keyword>
<sequence>MLRTEWSDRVSCQKFFYMENATTTIITVSADMILIFRVWILYGRSKKLCYLFLALITGIFTVKQIVQRSILGGCYSLEVPRLLTYDGLPCFIVAVMMFSMTLYNCGSTLMALGLGNTPMITLFLRDGLFWFLALLMLSVVQLILWASARPTLAQIPIV</sequence>
<accession>A0AAD7K593</accession>